<dbReference type="GeneID" id="36324181"/>
<dbReference type="AlphaFoldDB" id="A0A1X6MXF8"/>
<keyword evidence="2" id="KW-1185">Reference proteome</keyword>
<dbReference type="InterPro" id="IPR036412">
    <property type="entry name" value="HAD-like_sf"/>
</dbReference>
<proteinExistence type="predicted"/>
<dbReference type="InterPro" id="IPR023214">
    <property type="entry name" value="HAD_sf"/>
</dbReference>
<dbReference type="PANTHER" id="PTHR43611">
    <property type="entry name" value="ALPHA-D-GLUCOSE 1-PHOSPHATE PHOSPHATASE"/>
    <property type="match status" value="1"/>
</dbReference>
<dbReference type="Proteomes" id="UP000194127">
    <property type="component" value="Unassembled WGS sequence"/>
</dbReference>
<accession>A0A1X6MXF8</accession>
<organism evidence="1 2">
    <name type="scientific">Postia placenta MAD-698-R-SB12</name>
    <dbReference type="NCBI Taxonomy" id="670580"/>
    <lineage>
        <taxon>Eukaryota</taxon>
        <taxon>Fungi</taxon>
        <taxon>Dikarya</taxon>
        <taxon>Basidiomycota</taxon>
        <taxon>Agaricomycotina</taxon>
        <taxon>Agaricomycetes</taxon>
        <taxon>Polyporales</taxon>
        <taxon>Adustoporiaceae</taxon>
        <taxon>Rhodonia</taxon>
    </lineage>
</organism>
<dbReference type="NCBIfam" id="TIGR01509">
    <property type="entry name" value="HAD-SF-IA-v3"/>
    <property type="match status" value="1"/>
</dbReference>
<dbReference type="RefSeq" id="XP_024337697.1">
    <property type="nucleotide sequence ID" value="XM_024479231.1"/>
</dbReference>
<evidence type="ECO:0008006" key="3">
    <source>
        <dbReference type="Google" id="ProtNLM"/>
    </source>
</evidence>
<name>A0A1X6MXF8_9APHY</name>
<dbReference type="EMBL" id="KZ110599">
    <property type="protein sequence ID" value="OSX60903.1"/>
    <property type="molecule type" value="Genomic_DNA"/>
</dbReference>
<dbReference type="SUPFAM" id="SSF56784">
    <property type="entry name" value="HAD-like"/>
    <property type="match status" value="1"/>
</dbReference>
<gene>
    <name evidence="1" type="ORF">POSPLADRAFT_1047224</name>
</gene>
<sequence>MSAEPLTAIVLDLGDVMFSWSPETKTKISGKTLHQILSDLTWLDYECGRISADECHTRIGQAFSLDPADIAEAFRQARDSLTPNHELLSLVSDLKAQSGGTLRVFAMSNISAPDYEFLRVTKHINWDIFDKVFTSAAAGERKPNLAFYTHVISESGLDPSRAVFIDDKVENVLSARSLGFHGIVFEDSIAVMRQLRNLCGSPSKRAWEFLRANAGRLHSVTNSGVELKEHFAQLLILEATHDASLISIPEPPSHTWNFFRGRKGVLTKTDFPDDLDTTSLGLTIMGASEDVKHSILDQMLQYRNPDGIVQTYFDHTRPRLDACVCVNVLNLFYTNGRGAELQRTLDWVYHVLVHRAYLDGTRYYTTAECFLFFIGRLLSASTDADLHAKLEPVFRERVRERIGADGDALALAMRIIAGATVGIENAVDTRKLLSMQLADGGWEEGWVYKLVAAKTLIGCRGLTTALALQAITLPAPSSQAPVPLEARITSWCGKITISW</sequence>
<dbReference type="CDD" id="cd02603">
    <property type="entry name" value="HAD_sEH-N_like"/>
    <property type="match status" value="1"/>
</dbReference>
<dbReference type="Gene3D" id="1.10.150.240">
    <property type="entry name" value="Putative phosphatase, domain 2"/>
    <property type="match status" value="1"/>
</dbReference>
<evidence type="ECO:0000313" key="2">
    <source>
        <dbReference type="Proteomes" id="UP000194127"/>
    </source>
</evidence>
<dbReference type="OrthoDB" id="2012566at2759"/>
<protein>
    <recommendedName>
        <fullName evidence="3">HAD-like protein</fullName>
    </recommendedName>
</protein>
<dbReference type="GO" id="GO:0016791">
    <property type="term" value="F:phosphatase activity"/>
    <property type="evidence" value="ECO:0007669"/>
    <property type="project" value="UniProtKB-ARBA"/>
</dbReference>
<reference evidence="1 2" key="1">
    <citation type="submission" date="2017-04" db="EMBL/GenBank/DDBJ databases">
        <title>Genome Sequence of the Model Brown-Rot Fungus Postia placenta SB12.</title>
        <authorList>
            <consortium name="DOE Joint Genome Institute"/>
            <person name="Gaskell J."/>
            <person name="Kersten P."/>
            <person name="Larrondo L.F."/>
            <person name="Canessa P."/>
            <person name="Martinez D."/>
            <person name="Hibbett D."/>
            <person name="Schmoll M."/>
            <person name="Kubicek C.P."/>
            <person name="Martinez A.T."/>
            <person name="Yadav J."/>
            <person name="Master E."/>
            <person name="Magnuson J.K."/>
            <person name="James T."/>
            <person name="Yaver D."/>
            <person name="Berka R."/>
            <person name="Labutti K."/>
            <person name="Lipzen A."/>
            <person name="Aerts A."/>
            <person name="Barry K."/>
            <person name="Henrissat B."/>
            <person name="Blanchette R."/>
            <person name="Grigoriev I."/>
            <person name="Cullen D."/>
        </authorList>
    </citation>
    <scope>NUCLEOTIDE SEQUENCE [LARGE SCALE GENOMIC DNA]</scope>
    <source>
        <strain evidence="1 2">MAD-698-R-SB12</strain>
    </source>
</reference>
<dbReference type="Gene3D" id="3.40.50.1000">
    <property type="entry name" value="HAD superfamily/HAD-like"/>
    <property type="match status" value="1"/>
</dbReference>
<dbReference type="PANTHER" id="PTHR43611:SF3">
    <property type="entry name" value="FLAVIN MONONUCLEOTIDE HYDROLASE 1, CHLOROPLATIC"/>
    <property type="match status" value="1"/>
</dbReference>
<evidence type="ECO:0000313" key="1">
    <source>
        <dbReference type="EMBL" id="OSX60903.1"/>
    </source>
</evidence>
<dbReference type="InterPro" id="IPR023198">
    <property type="entry name" value="PGP-like_dom2"/>
</dbReference>
<dbReference type="STRING" id="670580.A0A1X6MXF8"/>
<dbReference type="InterPro" id="IPR006439">
    <property type="entry name" value="HAD-SF_hydro_IA"/>
</dbReference>